<protein>
    <submittedName>
        <fullName evidence="4">Ig-like domain-containing protein</fullName>
    </submittedName>
</protein>
<dbReference type="InterPro" id="IPR003343">
    <property type="entry name" value="Big_2"/>
</dbReference>
<comment type="caution">
    <text evidence="4">The sequence shown here is derived from an EMBL/GenBank/DDBJ whole genome shotgun (WGS) entry which is preliminary data.</text>
</comment>
<feature type="domain" description="BIG2" evidence="3">
    <location>
        <begin position="31"/>
        <end position="103"/>
    </location>
</feature>
<feature type="compositionally biased region" description="Basic and acidic residues" evidence="1">
    <location>
        <begin position="172"/>
        <end position="226"/>
    </location>
</feature>
<feature type="compositionally biased region" description="Basic and acidic residues" evidence="1">
    <location>
        <begin position="383"/>
        <end position="419"/>
    </location>
</feature>
<feature type="signal peptide" evidence="2">
    <location>
        <begin position="1"/>
        <end position="24"/>
    </location>
</feature>
<evidence type="ECO:0000259" key="3">
    <source>
        <dbReference type="SMART" id="SM00635"/>
    </source>
</evidence>
<evidence type="ECO:0000313" key="4">
    <source>
        <dbReference type="EMBL" id="MBC8563099.1"/>
    </source>
</evidence>
<dbReference type="SUPFAM" id="SSF49373">
    <property type="entry name" value="Invasin/intimin cell-adhesion fragments"/>
    <property type="match status" value="1"/>
</dbReference>
<feature type="compositionally biased region" description="Low complexity" evidence="1">
    <location>
        <begin position="120"/>
        <end position="134"/>
    </location>
</feature>
<dbReference type="InterPro" id="IPR008964">
    <property type="entry name" value="Invasin/intimin_cell_adhesion"/>
</dbReference>
<dbReference type="Proteomes" id="UP000606193">
    <property type="component" value="Unassembled WGS sequence"/>
</dbReference>
<name>A0ABR7N387_9FIRM</name>
<keyword evidence="2" id="KW-0732">Signal</keyword>
<dbReference type="SMART" id="SM00635">
    <property type="entry name" value="BID_2"/>
    <property type="match status" value="1"/>
</dbReference>
<gene>
    <name evidence="4" type="ORF">H8704_10750</name>
</gene>
<reference evidence="4 5" key="1">
    <citation type="submission" date="2020-08" db="EMBL/GenBank/DDBJ databases">
        <title>Genome public.</title>
        <authorList>
            <person name="Liu C."/>
            <person name="Sun Q."/>
        </authorList>
    </citation>
    <scope>NUCLEOTIDE SEQUENCE [LARGE SCALE GENOMIC DNA]</scope>
    <source>
        <strain evidence="4 5">NSJ-37</strain>
    </source>
</reference>
<keyword evidence="5" id="KW-1185">Reference proteome</keyword>
<proteinExistence type="predicted"/>
<dbReference type="EMBL" id="JACRSX010000016">
    <property type="protein sequence ID" value="MBC8563099.1"/>
    <property type="molecule type" value="Genomic_DNA"/>
</dbReference>
<evidence type="ECO:0000256" key="2">
    <source>
        <dbReference type="SAM" id="SignalP"/>
    </source>
</evidence>
<feature type="region of interest" description="Disordered" evidence="1">
    <location>
        <begin position="249"/>
        <end position="271"/>
    </location>
</feature>
<evidence type="ECO:0000313" key="5">
    <source>
        <dbReference type="Proteomes" id="UP000606193"/>
    </source>
</evidence>
<dbReference type="Pfam" id="PF02368">
    <property type="entry name" value="Big_2"/>
    <property type="match status" value="1"/>
</dbReference>
<evidence type="ECO:0000256" key="1">
    <source>
        <dbReference type="SAM" id="MobiDB-lite"/>
    </source>
</evidence>
<feature type="chain" id="PRO_5046775557" evidence="2">
    <location>
        <begin position="25"/>
        <end position="658"/>
    </location>
</feature>
<dbReference type="Gene3D" id="2.60.40.1080">
    <property type="match status" value="1"/>
</dbReference>
<dbReference type="RefSeq" id="WP_249298266.1">
    <property type="nucleotide sequence ID" value="NZ_JACRSX010000016.1"/>
</dbReference>
<accession>A0ABR7N387</accession>
<sequence length="658" mass="71568">MKKGYKAIAVTLSMVLALTGVVGGAPMKGEAKAKIKLNKKKVTLTVGKSVKLKLKGTGKKAKWSSSNESVAMVSSTGKVMAVSVGKAKIRAKIKKKKYSCSVTVKGKTTEPEEFWPVTQTKTPTATKAPAATAPVRKTNAPSNTKNPAGTGRPYGTNVPGKTDAPEVTKTPVKTEEPEETKAPAKTEEPEETKAPVKTEAPEETKAPVKTEAPEETKAPVKTEKPNDTASPVKPRVVYQFVGSITGWGGPDTYPSSKDHEQGDGGSNSVNESLTNIKVGIGSYKCGLELMNKYSDNFIGASNELSQIIKGMTDPVIRVTLENGGAASAYNWYDELKCPSGEEVALTKEFLRNEYVGLFGNDDTITKVEIYDRAAAAVEPEQPEETKAPVKTEEPEETKTPVKTEKPNDTASPEDTKKPEQTASPENPSRPEESYTPDIPVVTPGSADADNEALASNMKASLQKLSTGQILLKLVNNNDVTVNYFEVTVVWKDAQGNALTYDDYGEIHTDQSSSDGYFLEKNGLYYNLISPSSENKDKIDLSKSEISIKVDQTYTEEFCSPLTSKITVTSRKTVDEYGDSQIDYEIKNDDSKEARIDLVCLYKDARGNVIGVCWSYESPKAGETVSDYMYIPYDENGDEHIDFASYEIYINGCLYDSES</sequence>
<feature type="region of interest" description="Disordered" evidence="1">
    <location>
        <begin position="118"/>
        <end position="230"/>
    </location>
</feature>
<feature type="region of interest" description="Disordered" evidence="1">
    <location>
        <begin position="375"/>
        <end position="448"/>
    </location>
</feature>
<organism evidence="4 5">
    <name type="scientific">Jutongia huaianensis</name>
    <dbReference type="NCBI Taxonomy" id="2763668"/>
    <lineage>
        <taxon>Bacteria</taxon>
        <taxon>Bacillati</taxon>
        <taxon>Bacillota</taxon>
        <taxon>Clostridia</taxon>
        <taxon>Lachnospirales</taxon>
        <taxon>Lachnospiraceae</taxon>
        <taxon>Jutongia</taxon>
    </lineage>
</organism>